<reference evidence="3 5" key="1">
    <citation type="journal article" date="2014" name="Genome Announc.">
        <title>Draft Genome Sequences of Streptococcus bovis Strains ATCC 33317 and JB1.</title>
        <authorList>
            <person name="Benahmed F.H."/>
            <person name="Gopinath G.R."/>
            <person name="Harbottle H."/>
            <person name="Cotta M.A."/>
            <person name="Luo Y."/>
            <person name="Henderson C."/>
            <person name="Teri P."/>
            <person name="Soppet D."/>
            <person name="Rasmussen M."/>
            <person name="Whitehead T.R."/>
            <person name="Davidson M."/>
        </authorList>
    </citation>
    <scope>NUCLEOTIDE SEQUENCE [LARGE SCALE GENOMIC DNA]</scope>
    <source>
        <strain evidence="3 5">JB1</strain>
    </source>
</reference>
<evidence type="ECO:0000256" key="1">
    <source>
        <dbReference type="SAM" id="Phobius"/>
    </source>
</evidence>
<proteinExistence type="predicted"/>
<protein>
    <recommendedName>
        <fullName evidence="2">DUF1648 domain-containing protein</fullName>
    </recommendedName>
</protein>
<feature type="transmembrane region" description="Helical" evidence="1">
    <location>
        <begin position="46"/>
        <end position="65"/>
    </location>
</feature>
<evidence type="ECO:0000313" key="6">
    <source>
        <dbReference type="Proteomes" id="UP000182793"/>
    </source>
</evidence>
<evidence type="ECO:0000259" key="2">
    <source>
        <dbReference type="Pfam" id="PF07853"/>
    </source>
</evidence>
<dbReference type="RefSeq" id="WP_039696940.1">
    <property type="nucleotide sequence ID" value="NZ_AUZH01000022.1"/>
</dbReference>
<keyword evidence="6" id="KW-1185">Reference proteome</keyword>
<organism evidence="3 5">
    <name type="scientific">Streptococcus equinus JB1</name>
    <dbReference type="NCBI Taxonomy" id="1294274"/>
    <lineage>
        <taxon>Bacteria</taxon>
        <taxon>Bacillati</taxon>
        <taxon>Bacillota</taxon>
        <taxon>Bacilli</taxon>
        <taxon>Lactobacillales</taxon>
        <taxon>Streptococcaceae</taxon>
        <taxon>Streptococcus</taxon>
    </lineage>
</organism>
<dbReference type="AlphaFoldDB" id="A0A091BPL6"/>
<keyword evidence="1" id="KW-1133">Transmembrane helix</keyword>
<feature type="transmembrane region" description="Helical" evidence="1">
    <location>
        <begin position="86"/>
        <end position="108"/>
    </location>
</feature>
<dbReference type="Proteomes" id="UP000182793">
    <property type="component" value="Unassembled WGS sequence"/>
</dbReference>
<gene>
    <name evidence="3" type="ORF">H702_06645</name>
    <name evidence="4" type="ORF">SAMN02910290_00792</name>
</gene>
<dbReference type="Proteomes" id="UP000029382">
    <property type="component" value="Unassembled WGS sequence"/>
</dbReference>
<sequence length="110" mass="12885">MNKFSLYVRLLYFLVFVVATALFLFSPEIIVVHFNNGIPDGYDNRIFLYVFFIISVLIGEISIFFSKYYRKKGNTQEFSLLFPGEIRFLQVYLLINLAFICAMIQQVLTS</sequence>
<comment type="caution">
    <text evidence="3">The sequence shown here is derived from an EMBL/GenBank/DDBJ whole genome shotgun (WGS) entry which is preliminary data.</text>
</comment>
<evidence type="ECO:0000313" key="5">
    <source>
        <dbReference type="Proteomes" id="UP000029382"/>
    </source>
</evidence>
<dbReference type="EMBL" id="FOTG01000003">
    <property type="protein sequence ID" value="SFL17620.1"/>
    <property type="molecule type" value="Genomic_DNA"/>
</dbReference>
<evidence type="ECO:0000313" key="4">
    <source>
        <dbReference type="EMBL" id="SFL17620.1"/>
    </source>
</evidence>
<feature type="domain" description="DUF1648" evidence="2">
    <location>
        <begin position="10"/>
        <end position="53"/>
    </location>
</feature>
<keyword evidence="1" id="KW-0472">Membrane</keyword>
<dbReference type="EMBL" id="AUZH01000022">
    <property type="protein sequence ID" value="KFN87636.1"/>
    <property type="molecule type" value="Genomic_DNA"/>
</dbReference>
<evidence type="ECO:0000313" key="3">
    <source>
        <dbReference type="EMBL" id="KFN87636.1"/>
    </source>
</evidence>
<name>A0A091BPL6_STREI</name>
<dbReference type="Pfam" id="PF07853">
    <property type="entry name" value="DUF1648"/>
    <property type="match status" value="1"/>
</dbReference>
<accession>A0A091BPL6</accession>
<reference evidence="4 6" key="2">
    <citation type="submission" date="2016-10" db="EMBL/GenBank/DDBJ databases">
        <authorList>
            <person name="Varghese N."/>
            <person name="Submissions S."/>
        </authorList>
    </citation>
    <scope>NUCLEOTIDE SEQUENCE [LARGE SCALE GENOMIC DNA]</scope>
    <source>
        <strain evidence="4 6">JB1</strain>
    </source>
</reference>
<keyword evidence="1" id="KW-0812">Transmembrane</keyword>
<feature type="transmembrane region" description="Helical" evidence="1">
    <location>
        <begin position="12"/>
        <end position="34"/>
    </location>
</feature>
<dbReference type="InterPro" id="IPR012867">
    <property type="entry name" value="DUF1648"/>
</dbReference>